<evidence type="ECO:0000256" key="1">
    <source>
        <dbReference type="ARBA" id="ARBA00023015"/>
    </source>
</evidence>
<protein>
    <submittedName>
        <fullName evidence="5">Helix-turn-helix domain-containing protein</fullName>
    </submittedName>
</protein>
<dbReference type="SUPFAM" id="SSF52317">
    <property type="entry name" value="Class I glutamine amidotransferase-like"/>
    <property type="match status" value="1"/>
</dbReference>
<proteinExistence type="predicted"/>
<feature type="compositionally biased region" description="Basic and acidic residues" evidence="3">
    <location>
        <begin position="24"/>
        <end position="33"/>
    </location>
</feature>
<keyword evidence="6" id="KW-1185">Reference proteome</keyword>
<dbReference type="Gene3D" id="3.40.50.880">
    <property type="match status" value="1"/>
</dbReference>
<evidence type="ECO:0000256" key="2">
    <source>
        <dbReference type="ARBA" id="ARBA00023163"/>
    </source>
</evidence>
<organism evidence="5 6">
    <name type="scientific">Photobacterium atrarenae</name>
    <dbReference type="NCBI Taxonomy" id="865757"/>
    <lineage>
        <taxon>Bacteria</taxon>
        <taxon>Pseudomonadati</taxon>
        <taxon>Pseudomonadota</taxon>
        <taxon>Gammaproteobacteria</taxon>
        <taxon>Vibrionales</taxon>
        <taxon>Vibrionaceae</taxon>
        <taxon>Photobacterium</taxon>
    </lineage>
</organism>
<dbReference type="Pfam" id="PF01965">
    <property type="entry name" value="DJ-1_PfpI"/>
    <property type="match status" value="1"/>
</dbReference>
<dbReference type="InterPro" id="IPR018060">
    <property type="entry name" value="HTH_AraC"/>
</dbReference>
<dbReference type="InterPro" id="IPR029062">
    <property type="entry name" value="Class_I_gatase-like"/>
</dbReference>
<sequence>MTMNATNQTMQSFREEASNNPAIDKQRSDKAVSSERVPQARHQIAVALYDGVVPTDAFLPCDTFSRVILSNGDHPYQVKLCADSPVIRHPFGTLAAPHTVEDLIQANTVILPGLHDPLAPLPEALLSAVRQAAQRGARIASICTGAFVLAATGLLDGRRATTHWHYAGLLREKYPTITVDPDVLYIDHGQLLTSAGALAGVDLCLHLIRSDVGAQAAAHCARMSVMPLERSGGQKQFIPTPPVADSAYSLQPLLQWAEAHLAEAISVTELARRSAVSPRTLHRRFLEQLGMPPTTWLLQRRIHLARQLLESTQRSIEQVAGESGLGSAANLRKKFLQMVGTSPSAYRKAFRSPAPEMQAQGQAEP</sequence>
<dbReference type="InterPro" id="IPR009057">
    <property type="entry name" value="Homeodomain-like_sf"/>
</dbReference>
<dbReference type="PANTHER" id="PTHR43130">
    <property type="entry name" value="ARAC-FAMILY TRANSCRIPTIONAL REGULATOR"/>
    <property type="match status" value="1"/>
</dbReference>
<dbReference type="CDD" id="cd03137">
    <property type="entry name" value="GATase1_AraC_1"/>
    <property type="match status" value="1"/>
</dbReference>
<reference evidence="5" key="1">
    <citation type="submission" date="2022-07" db="EMBL/GenBank/DDBJ databases">
        <title>Genome sequencing of Photobacterium atrarenae GJH2-4.</title>
        <authorList>
            <person name="Park S.-J."/>
        </authorList>
    </citation>
    <scope>NUCLEOTIDE SEQUENCE</scope>
    <source>
        <strain evidence="5">GJH2-4</strain>
    </source>
</reference>
<dbReference type="SUPFAM" id="SSF46689">
    <property type="entry name" value="Homeodomain-like"/>
    <property type="match status" value="2"/>
</dbReference>
<dbReference type="Pfam" id="PF12833">
    <property type="entry name" value="HTH_18"/>
    <property type="match status" value="1"/>
</dbReference>
<accession>A0ABY5GKM5</accession>
<dbReference type="Proteomes" id="UP001057998">
    <property type="component" value="Chromosome 2"/>
</dbReference>
<keyword evidence="2" id="KW-0804">Transcription</keyword>
<feature type="region of interest" description="Disordered" evidence="3">
    <location>
        <begin position="1"/>
        <end position="36"/>
    </location>
</feature>
<evidence type="ECO:0000313" key="5">
    <source>
        <dbReference type="EMBL" id="UTV29463.1"/>
    </source>
</evidence>
<dbReference type="PROSITE" id="PS01124">
    <property type="entry name" value="HTH_ARAC_FAMILY_2"/>
    <property type="match status" value="1"/>
</dbReference>
<evidence type="ECO:0000259" key="4">
    <source>
        <dbReference type="PROSITE" id="PS01124"/>
    </source>
</evidence>
<feature type="compositionally biased region" description="Polar residues" evidence="3">
    <location>
        <begin position="1"/>
        <end position="12"/>
    </location>
</feature>
<dbReference type="EMBL" id="CP101509">
    <property type="protein sequence ID" value="UTV29463.1"/>
    <property type="molecule type" value="Genomic_DNA"/>
</dbReference>
<name>A0ABY5GKM5_9GAMM</name>
<evidence type="ECO:0000313" key="6">
    <source>
        <dbReference type="Proteomes" id="UP001057998"/>
    </source>
</evidence>
<keyword evidence="1" id="KW-0805">Transcription regulation</keyword>
<dbReference type="Gene3D" id="1.10.10.60">
    <property type="entry name" value="Homeodomain-like"/>
    <property type="match status" value="1"/>
</dbReference>
<dbReference type="InterPro" id="IPR052158">
    <property type="entry name" value="INH-QAR"/>
</dbReference>
<feature type="domain" description="HTH araC/xylS-type" evidence="4">
    <location>
        <begin position="251"/>
        <end position="349"/>
    </location>
</feature>
<dbReference type="SMART" id="SM00342">
    <property type="entry name" value="HTH_ARAC"/>
    <property type="match status" value="1"/>
</dbReference>
<evidence type="ECO:0000256" key="3">
    <source>
        <dbReference type="SAM" id="MobiDB-lite"/>
    </source>
</evidence>
<dbReference type="InterPro" id="IPR002818">
    <property type="entry name" value="DJ-1/PfpI"/>
</dbReference>
<dbReference type="RefSeq" id="WP_255390780.1">
    <property type="nucleotide sequence ID" value="NZ_CP101509.1"/>
</dbReference>
<gene>
    <name evidence="5" type="ORF">NNL38_20810</name>
</gene>
<dbReference type="PANTHER" id="PTHR43130:SF3">
    <property type="entry name" value="HTH-TYPE TRANSCRIPTIONAL REGULATOR RV1931C"/>
    <property type="match status" value="1"/>
</dbReference>